<dbReference type="RefSeq" id="WP_133582222.1">
    <property type="nucleotide sequence ID" value="NZ_SNYJ01000026.1"/>
</dbReference>
<feature type="transmembrane region" description="Helical" evidence="1">
    <location>
        <begin position="23"/>
        <end position="49"/>
    </location>
</feature>
<name>A0A4R6TTQ6_9BACI</name>
<comment type="caution">
    <text evidence="2">The sequence shown here is derived from an EMBL/GenBank/DDBJ whole genome shotgun (WGS) entry which is preliminary data.</text>
</comment>
<dbReference type="OrthoDB" id="2869613at2"/>
<gene>
    <name evidence="2" type="ORF">EV213_12625</name>
</gene>
<feature type="transmembrane region" description="Helical" evidence="1">
    <location>
        <begin position="61"/>
        <end position="79"/>
    </location>
</feature>
<keyword evidence="3" id="KW-1185">Reference proteome</keyword>
<accession>A0A4R6TTQ6</accession>
<evidence type="ECO:0000256" key="1">
    <source>
        <dbReference type="SAM" id="Phobius"/>
    </source>
</evidence>
<keyword evidence="1" id="KW-1133">Transmembrane helix</keyword>
<proteinExistence type="predicted"/>
<protein>
    <submittedName>
        <fullName evidence="2">Uncharacterized protein</fullName>
    </submittedName>
</protein>
<dbReference type="Proteomes" id="UP000295632">
    <property type="component" value="Unassembled WGS sequence"/>
</dbReference>
<sequence length="178" mass="20613">MNLLSVFAPIVNSDQLLLFLPKLIVFLLYFVIPLVFVCYILYALGLYKMARRSADKETRRYAWFAFIPFLCCYLLGDLIKDDLPEPFTRKAKWILLVAPIVGLILVYLLPNIGALTIVPFYMAYYYLYKKYAERHILLLVWTTVSGGLLAPFFIFGLRNRTVRTEAYMDESSEALPKA</sequence>
<dbReference type="EMBL" id="SNYJ01000026">
    <property type="protein sequence ID" value="TDQ34160.1"/>
    <property type="molecule type" value="Genomic_DNA"/>
</dbReference>
<feature type="transmembrane region" description="Helical" evidence="1">
    <location>
        <begin position="136"/>
        <end position="157"/>
    </location>
</feature>
<evidence type="ECO:0000313" key="3">
    <source>
        <dbReference type="Proteomes" id="UP000295632"/>
    </source>
</evidence>
<keyword evidence="1" id="KW-0812">Transmembrane</keyword>
<reference evidence="2 3" key="1">
    <citation type="submission" date="2019-03" db="EMBL/GenBank/DDBJ databases">
        <title>Genomic Encyclopedia of Type Strains, Phase IV (KMG-IV): sequencing the most valuable type-strain genomes for metagenomic binning, comparative biology and taxonomic classification.</title>
        <authorList>
            <person name="Goeker M."/>
        </authorList>
    </citation>
    <scope>NUCLEOTIDE SEQUENCE [LARGE SCALE GENOMIC DNA]</scope>
    <source>
        <strain evidence="2 3">DSM 28697</strain>
    </source>
</reference>
<keyword evidence="1" id="KW-0472">Membrane</keyword>
<dbReference type="AlphaFoldDB" id="A0A4R6TTQ6"/>
<evidence type="ECO:0000313" key="2">
    <source>
        <dbReference type="EMBL" id="TDQ34160.1"/>
    </source>
</evidence>
<feature type="transmembrane region" description="Helical" evidence="1">
    <location>
        <begin position="91"/>
        <end position="124"/>
    </location>
</feature>
<organism evidence="2 3">
    <name type="scientific">Aureibacillus halotolerans</name>
    <dbReference type="NCBI Taxonomy" id="1508390"/>
    <lineage>
        <taxon>Bacteria</taxon>
        <taxon>Bacillati</taxon>
        <taxon>Bacillota</taxon>
        <taxon>Bacilli</taxon>
        <taxon>Bacillales</taxon>
        <taxon>Bacillaceae</taxon>
        <taxon>Aureibacillus</taxon>
    </lineage>
</organism>